<organism evidence="1 2">
    <name type="scientific">Viridibacterium curvum</name>
    <dbReference type="NCBI Taxonomy" id="1101404"/>
    <lineage>
        <taxon>Bacteria</taxon>
        <taxon>Pseudomonadati</taxon>
        <taxon>Pseudomonadota</taxon>
        <taxon>Betaproteobacteria</taxon>
        <taxon>Rhodocyclales</taxon>
        <taxon>Rhodocyclaceae</taxon>
        <taxon>Viridibacterium</taxon>
    </lineage>
</organism>
<gene>
    <name evidence="1" type="ORF">GCM10025770_02120</name>
</gene>
<dbReference type="PANTHER" id="PTHR12725">
    <property type="entry name" value="HALOACID DEHALOGENASE-LIKE HYDROLASE"/>
    <property type="match status" value="1"/>
</dbReference>
<dbReference type="InterPro" id="IPR036412">
    <property type="entry name" value="HAD-like_sf"/>
</dbReference>
<keyword evidence="2" id="KW-1185">Reference proteome</keyword>
<dbReference type="NCBIfam" id="TIGR01993">
    <property type="entry name" value="Pyr-5-nucltdase"/>
    <property type="match status" value="1"/>
</dbReference>
<proteinExistence type="predicted"/>
<dbReference type="Pfam" id="PF00702">
    <property type="entry name" value="Hydrolase"/>
    <property type="match status" value="1"/>
</dbReference>
<accession>A0ABP9QA64</accession>
<dbReference type="Proteomes" id="UP001500547">
    <property type="component" value="Unassembled WGS sequence"/>
</dbReference>
<evidence type="ECO:0000313" key="1">
    <source>
        <dbReference type="EMBL" id="GAA5158034.1"/>
    </source>
</evidence>
<dbReference type="InterPro" id="IPR006439">
    <property type="entry name" value="HAD-SF_hydro_IA"/>
</dbReference>
<protein>
    <submittedName>
        <fullName evidence="1">Pyrimidine 5'-nucleotidase</fullName>
    </submittedName>
</protein>
<dbReference type="NCBIfam" id="TIGR01509">
    <property type="entry name" value="HAD-SF-IA-v3"/>
    <property type="match status" value="1"/>
</dbReference>
<comment type="caution">
    <text evidence="1">The sequence shown here is derived from an EMBL/GenBank/DDBJ whole genome shotgun (WGS) entry which is preliminary data.</text>
</comment>
<dbReference type="Gene3D" id="3.40.50.1000">
    <property type="entry name" value="HAD superfamily/HAD-like"/>
    <property type="match status" value="1"/>
</dbReference>
<dbReference type="InterPro" id="IPR010237">
    <property type="entry name" value="Pyr-5-nucltdase"/>
</dbReference>
<dbReference type="Gene3D" id="1.10.150.450">
    <property type="match status" value="1"/>
</dbReference>
<sequence>MSTAGSTNPVWLFDLDNTLHNTSAHIFPHINVAMTRYIVEHLDIEPAEAEHLRVSYWHRYGATLLGLMRHHNTDPHHFLHHTHQFANLPAMLVFENELRGMLRRLPGRKVVVSNGPLAYVLAVLEEMGVLLCFDQVFGIEQLGLRPKPQARAFRKVLSHLRVPASRCILVEDDCANLASAKKLGMQTVWITRHGKHGGGKPPYVDIKLRSVLELGRRIMYRRTQPIV</sequence>
<name>A0ABP9QA64_9RHOO</name>
<reference evidence="2" key="1">
    <citation type="journal article" date="2019" name="Int. J. Syst. Evol. Microbiol.">
        <title>The Global Catalogue of Microorganisms (GCM) 10K type strain sequencing project: providing services to taxonomists for standard genome sequencing and annotation.</title>
        <authorList>
            <consortium name="The Broad Institute Genomics Platform"/>
            <consortium name="The Broad Institute Genome Sequencing Center for Infectious Disease"/>
            <person name="Wu L."/>
            <person name="Ma J."/>
        </authorList>
    </citation>
    <scope>NUCLEOTIDE SEQUENCE [LARGE SCALE GENOMIC DNA]</scope>
    <source>
        <strain evidence="2">JCM 18715</strain>
    </source>
</reference>
<dbReference type="SUPFAM" id="SSF56784">
    <property type="entry name" value="HAD-like"/>
    <property type="match status" value="1"/>
</dbReference>
<dbReference type="SFLD" id="SFLDG01129">
    <property type="entry name" value="C1.5:_HAD__Beta-PGM__Phosphata"/>
    <property type="match status" value="1"/>
</dbReference>
<dbReference type="RefSeq" id="WP_345530965.1">
    <property type="nucleotide sequence ID" value="NZ_BAABLD010000001.1"/>
</dbReference>
<dbReference type="SFLD" id="SFLDG01132">
    <property type="entry name" value="C1.5.3:_5'-Nucleotidase_Like"/>
    <property type="match status" value="1"/>
</dbReference>
<dbReference type="EMBL" id="BAABLD010000001">
    <property type="protein sequence ID" value="GAA5158034.1"/>
    <property type="molecule type" value="Genomic_DNA"/>
</dbReference>
<dbReference type="InterPro" id="IPR023214">
    <property type="entry name" value="HAD_sf"/>
</dbReference>
<dbReference type="PRINTS" id="PR00413">
    <property type="entry name" value="HADHALOGNASE"/>
</dbReference>
<evidence type="ECO:0000313" key="2">
    <source>
        <dbReference type="Proteomes" id="UP001500547"/>
    </source>
</evidence>
<dbReference type="SFLD" id="SFLDS00003">
    <property type="entry name" value="Haloacid_Dehalogenase"/>
    <property type="match status" value="1"/>
</dbReference>
<dbReference type="PANTHER" id="PTHR12725:SF117">
    <property type="entry name" value="HALOACID DEHALOGENASE-LIKE HYDROLASE"/>
    <property type="match status" value="1"/>
</dbReference>